<accession>A0A5J6MJP9</accession>
<evidence type="ECO:0000313" key="3">
    <source>
        <dbReference type="Proteomes" id="UP000326202"/>
    </source>
</evidence>
<keyword evidence="3" id="KW-1185">Reference proteome</keyword>
<evidence type="ECO:0000256" key="1">
    <source>
        <dbReference type="SAM" id="Phobius"/>
    </source>
</evidence>
<dbReference type="KEGG" id="htq:FRZ44_30010"/>
<organism evidence="2 3">
    <name type="scientific">Hypericibacter terrae</name>
    <dbReference type="NCBI Taxonomy" id="2602015"/>
    <lineage>
        <taxon>Bacteria</taxon>
        <taxon>Pseudomonadati</taxon>
        <taxon>Pseudomonadota</taxon>
        <taxon>Alphaproteobacteria</taxon>
        <taxon>Rhodospirillales</taxon>
        <taxon>Dongiaceae</taxon>
        <taxon>Hypericibacter</taxon>
    </lineage>
</organism>
<proteinExistence type="predicted"/>
<dbReference type="Proteomes" id="UP000326202">
    <property type="component" value="Chromosome"/>
</dbReference>
<keyword evidence="1" id="KW-1133">Transmembrane helix</keyword>
<reference evidence="2 3" key="1">
    <citation type="submission" date="2019-08" db="EMBL/GenBank/DDBJ databases">
        <title>Hyperibacter terrae gen. nov., sp. nov. and Hyperibacter viscosus sp. nov., two new members in the family Rhodospirillaceae isolated from the rhizosphere of Hypericum perforatum.</title>
        <authorList>
            <person name="Noviana Z."/>
        </authorList>
    </citation>
    <scope>NUCLEOTIDE SEQUENCE [LARGE SCALE GENOMIC DNA]</scope>
    <source>
        <strain evidence="2 3">R5913</strain>
    </source>
</reference>
<dbReference type="AlphaFoldDB" id="A0A5J6MJP9"/>
<name>A0A5J6MJP9_9PROT</name>
<dbReference type="EMBL" id="CP042906">
    <property type="protein sequence ID" value="QEX17698.1"/>
    <property type="molecule type" value="Genomic_DNA"/>
</dbReference>
<evidence type="ECO:0000313" key="2">
    <source>
        <dbReference type="EMBL" id="QEX17698.1"/>
    </source>
</evidence>
<sequence>MLPFLLLKDPELAIQVSNRALVLLLFIVGYRWGHYTDAPPWRVGLLVMFLGAATVLVAVALGG</sequence>
<feature type="transmembrane region" description="Helical" evidence="1">
    <location>
        <begin position="43"/>
        <end position="62"/>
    </location>
</feature>
<protein>
    <submittedName>
        <fullName evidence="2">Uncharacterized protein</fullName>
    </submittedName>
</protein>
<gene>
    <name evidence="2" type="ORF">FRZ44_30010</name>
</gene>
<keyword evidence="1" id="KW-0472">Membrane</keyword>
<keyword evidence="1" id="KW-0812">Transmembrane</keyword>